<protein>
    <submittedName>
        <fullName evidence="10">Glycosyltransferase</fullName>
    </submittedName>
</protein>
<accession>A0A934SZ82</accession>
<dbReference type="SUPFAM" id="SSF53448">
    <property type="entry name" value="Nucleotide-diphospho-sugar transferases"/>
    <property type="match status" value="1"/>
</dbReference>
<feature type="domain" description="Glycosyltransferase 2-like" evidence="9">
    <location>
        <begin position="291"/>
        <end position="468"/>
    </location>
</feature>
<evidence type="ECO:0000256" key="6">
    <source>
        <dbReference type="ARBA" id="ARBA00023136"/>
    </source>
</evidence>
<dbReference type="InterPro" id="IPR001173">
    <property type="entry name" value="Glyco_trans_2-like"/>
</dbReference>
<keyword evidence="2" id="KW-0328">Glycosyltransferase</keyword>
<reference evidence="10" key="1">
    <citation type="submission" date="2021-01" db="EMBL/GenBank/DDBJ databases">
        <title>Genome sequence of strain Noviherbaspirillum sp. DKR-6.</title>
        <authorList>
            <person name="Chaudhary D.K."/>
        </authorList>
    </citation>
    <scope>NUCLEOTIDE SEQUENCE</scope>
    <source>
        <strain evidence="10">DKR-6</strain>
    </source>
</reference>
<feature type="transmembrane region" description="Helical" evidence="7">
    <location>
        <begin position="534"/>
        <end position="559"/>
    </location>
</feature>
<gene>
    <name evidence="10" type="ORF">JJB74_12335</name>
</gene>
<keyword evidence="3" id="KW-0808">Transferase</keyword>
<organism evidence="10 11">
    <name type="scientific">Noviherbaspirillum pedocola</name>
    <dbReference type="NCBI Taxonomy" id="2801341"/>
    <lineage>
        <taxon>Bacteria</taxon>
        <taxon>Pseudomonadati</taxon>
        <taxon>Pseudomonadota</taxon>
        <taxon>Betaproteobacteria</taxon>
        <taxon>Burkholderiales</taxon>
        <taxon>Oxalobacteraceae</taxon>
        <taxon>Noviherbaspirillum</taxon>
    </lineage>
</organism>
<evidence type="ECO:0000256" key="3">
    <source>
        <dbReference type="ARBA" id="ARBA00022679"/>
    </source>
</evidence>
<evidence type="ECO:0000313" key="11">
    <source>
        <dbReference type="Proteomes" id="UP000622890"/>
    </source>
</evidence>
<keyword evidence="6 7" id="KW-0472">Membrane</keyword>
<dbReference type="Proteomes" id="UP000622890">
    <property type="component" value="Unassembled WGS sequence"/>
</dbReference>
<name>A0A934SZ82_9BURK</name>
<dbReference type="GO" id="GO:0005886">
    <property type="term" value="C:plasma membrane"/>
    <property type="evidence" value="ECO:0007669"/>
    <property type="project" value="TreeGrafter"/>
</dbReference>
<keyword evidence="11" id="KW-1185">Reference proteome</keyword>
<dbReference type="PANTHER" id="PTHR43867:SF2">
    <property type="entry name" value="CELLULOSE SYNTHASE CATALYTIC SUBUNIT A [UDP-FORMING]"/>
    <property type="match status" value="1"/>
</dbReference>
<evidence type="ECO:0000256" key="2">
    <source>
        <dbReference type="ARBA" id="ARBA00022676"/>
    </source>
</evidence>
<feature type="transmembrane region" description="Helical" evidence="7">
    <location>
        <begin position="434"/>
        <end position="456"/>
    </location>
</feature>
<dbReference type="InterPro" id="IPR050321">
    <property type="entry name" value="Glycosyltr_2/OpgH_subfam"/>
</dbReference>
<feature type="transmembrane region" description="Helical" evidence="7">
    <location>
        <begin position="571"/>
        <end position="588"/>
    </location>
</feature>
<dbReference type="AlphaFoldDB" id="A0A934SZ82"/>
<dbReference type="RefSeq" id="WP_200592166.1">
    <property type="nucleotide sequence ID" value="NZ_JAEPBG010000004.1"/>
</dbReference>
<dbReference type="Gene3D" id="3.90.550.10">
    <property type="entry name" value="Spore Coat Polysaccharide Biosynthesis Protein SpsA, Chain A"/>
    <property type="match status" value="1"/>
</dbReference>
<dbReference type="InterPro" id="IPR029044">
    <property type="entry name" value="Nucleotide-diphossugar_trans"/>
</dbReference>
<feature type="transmembrane region" description="Helical" evidence="7">
    <location>
        <begin position="54"/>
        <end position="80"/>
    </location>
</feature>
<feature type="transmembrane region" description="Helical" evidence="7">
    <location>
        <begin position="468"/>
        <end position="491"/>
    </location>
</feature>
<dbReference type="EMBL" id="JAEPBG010000004">
    <property type="protein sequence ID" value="MBK4735404.1"/>
    <property type="molecule type" value="Genomic_DNA"/>
</dbReference>
<dbReference type="CDD" id="cd06421">
    <property type="entry name" value="CESA_CelA_like"/>
    <property type="match status" value="1"/>
</dbReference>
<evidence type="ECO:0000313" key="10">
    <source>
        <dbReference type="EMBL" id="MBK4735404.1"/>
    </source>
</evidence>
<dbReference type="GO" id="GO:0016758">
    <property type="term" value="F:hexosyltransferase activity"/>
    <property type="evidence" value="ECO:0007669"/>
    <property type="project" value="TreeGrafter"/>
</dbReference>
<evidence type="ECO:0000256" key="7">
    <source>
        <dbReference type="SAM" id="Phobius"/>
    </source>
</evidence>
<keyword evidence="4 7" id="KW-0812">Transmembrane</keyword>
<evidence type="ECO:0000256" key="1">
    <source>
        <dbReference type="ARBA" id="ARBA00004141"/>
    </source>
</evidence>
<evidence type="ECO:0000256" key="5">
    <source>
        <dbReference type="ARBA" id="ARBA00022989"/>
    </source>
</evidence>
<feature type="domain" description="Glycosyltransferase 2-like" evidence="8">
    <location>
        <begin position="112"/>
        <end position="239"/>
    </location>
</feature>
<comment type="caution">
    <text evidence="10">The sequence shown here is derived from an EMBL/GenBank/DDBJ whole genome shotgun (WGS) entry which is preliminary data.</text>
</comment>
<evidence type="ECO:0000256" key="4">
    <source>
        <dbReference type="ARBA" id="ARBA00022692"/>
    </source>
</evidence>
<sequence>MRFYFQQFENRRPPPPLPHSPVIELIWQFLVVVALVLGANYLRWRWTSSLNMDALWFAVPLVMAETLSYVGLVLFTFNLWKLRDTPRQAPPASARDCVHDTPDFERPVALDVFITTYSEEEELVRLSIRDAKAMRYPHALDLRVHVLDDGKRAAMRAVAEEEGVNYITRSSNIGFKAGNLRNALENTSGDFIIICDADTRLFPTFAEHTLGYFRDPDVAWVQTPQWFYDIPEGIPLPVYLRGKIGRPGEWLGRAVEKLIGEYPVGRDPFINDPKMFYDIILRRRNWANAAFCCGAGSIHRREAVMQAALRAFALSVDKEVSRYAKDIGDAEIRADFSDAMRTQVILETEFTPYKFHVSEDIYTSIVLHNDVDRRWKSVMHPEVESKMLSPQDLLSWMIQRFKYAGGTLDICFRDNPLFRGRMTPAQRLMYLSTFWSYFGAIWNLMFLAAPIIYFFTGIPPLSSYSESFYWHAVPFIVVNEIAFMFGMWGVWQWEGKASYLSFFSVNLRALWTVLKGEKIKFPVTPKERQEGNFLRLVIPQIVVSALTVAGFVFACFRVFGLGVSEELPSLMVNAVWAANNVLVMLPIIRAATWSPPEEDAAGMEAAAAGAKQGAL</sequence>
<proteinExistence type="predicted"/>
<dbReference type="PANTHER" id="PTHR43867">
    <property type="entry name" value="CELLULOSE SYNTHASE CATALYTIC SUBUNIT A [UDP-FORMING]"/>
    <property type="match status" value="1"/>
</dbReference>
<feature type="transmembrane region" description="Helical" evidence="7">
    <location>
        <begin position="25"/>
        <end position="42"/>
    </location>
</feature>
<dbReference type="Pfam" id="PF13632">
    <property type="entry name" value="Glyco_trans_2_3"/>
    <property type="match status" value="1"/>
</dbReference>
<keyword evidence="5 7" id="KW-1133">Transmembrane helix</keyword>
<evidence type="ECO:0000259" key="9">
    <source>
        <dbReference type="Pfam" id="PF13632"/>
    </source>
</evidence>
<evidence type="ECO:0000259" key="8">
    <source>
        <dbReference type="Pfam" id="PF00535"/>
    </source>
</evidence>
<dbReference type="Pfam" id="PF00535">
    <property type="entry name" value="Glycos_transf_2"/>
    <property type="match status" value="1"/>
</dbReference>
<comment type="subcellular location">
    <subcellularLocation>
        <location evidence="1">Membrane</location>
        <topology evidence="1">Multi-pass membrane protein</topology>
    </subcellularLocation>
</comment>